<feature type="compositionally biased region" description="Low complexity" evidence="1">
    <location>
        <begin position="69"/>
        <end position="81"/>
    </location>
</feature>
<dbReference type="OrthoDB" id="2282798at2"/>
<name>A0A1L8SVV4_9ENTE</name>
<protein>
    <recommendedName>
        <fullName evidence="5">WxL domain-containing protein</fullName>
    </recommendedName>
</protein>
<dbReference type="STRING" id="319970.RV00_GL002118"/>
<evidence type="ECO:0000256" key="2">
    <source>
        <dbReference type="SAM" id="SignalP"/>
    </source>
</evidence>
<proteinExistence type="predicted"/>
<evidence type="ECO:0000313" key="4">
    <source>
        <dbReference type="Proteomes" id="UP000183700"/>
    </source>
</evidence>
<feature type="region of interest" description="Disordered" evidence="1">
    <location>
        <begin position="32"/>
        <end position="99"/>
    </location>
</feature>
<evidence type="ECO:0008006" key="5">
    <source>
        <dbReference type="Google" id="ProtNLM"/>
    </source>
</evidence>
<dbReference type="AlphaFoldDB" id="A0A1L8SVV4"/>
<sequence>MNRKNRLAFLLFLLVGGTLFTSTVQAFSSTETATQTTMTADSATQETLMNSSTEDSPATTRSKSDETAESSSQTSTSSSVKSPEKTIKPEKRGLVDASGLVNPRELSSYPLGVGTEFTAFAGGTLTIGQQNVTGYMGANTITGKNGWPNYFGSNLTTGGLKLTGDPKENVTVVANTINDTLANNLAQSSAFPNQKLIVKNGGAKIPAAKKSVHSADQLQAFQDNGITADNWQSTTQNNLISVSEKYQSLTQDKGVAVSDTAIKATQTVVQDTTKAKTVHQISLDLRNYTSSAVPIIILDMNLFRADDEFEINYQGASSKQLPYLIFNWQTSGTFTWDWNNHLTVTGDTTIEALGNRIIHSFPNASQVSIIAAKFYGSLLVPKGNILVGSAGANVMHSSYVAGGDIEIQSELNLDMAKRNQFDTSNWPGTSAPNHPTPKLPTIHLTTEDGHAVGNELTIFKDQPIKLKIVTTDYEGTDVEGADGQGDFSKMVITDGVNLQGLSVGKHVITIRIPGQEDVFTKIIVNVSGYLTLDQVPDLQFGKKDLSQFSQDPSFQLVSENNEGIKITDERFPTDGKTPWSLSVALSDFSNGKKPIAGKIDFASAQGAQGLLNGTVTSDGKLTFDKTGKPNLDHSVSENLAAETKLSITDAKQVETGTYQATLRWTLSNAPQ</sequence>
<feature type="compositionally biased region" description="Low complexity" evidence="1">
    <location>
        <begin position="32"/>
        <end position="45"/>
    </location>
</feature>
<reference evidence="3 4" key="1">
    <citation type="submission" date="2014-12" db="EMBL/GenBank/DDBJ databases">
        <title>Draft genome sequences of 29 type strains of Enterococci.</title>
        <authorList>
            <person name="Zhong Z."/>
            <person name="Sun Z."/>
            <person name="Liu W."/>
            <person name="Zhang W."/>
            <person name="Zhang H."/>
        </authorList>
    </citation>
    <scope>NUCLEOTIDE SEQUENCE [LARGE SCALE GENOMIC DNA]</scope>
    <source>
        <strain evidence="3 4">DSM 22802</strain>
    </source>
</reference>
<accession>A0A1L8SVV4</accession>
<feature type="chain" id="PRO_5038772021" description="WxL domain-containing protein" evidence="2">
    <location>
        <begin position="27"/>
        <end position="671"/>
    </location>
</feature>
<feature type="signal peptide" evidence="2">
    <location>
        <begin position="1"/>
        <end position="26"/>
    </location>
</feature>
<keyword evidence="4" id="KW-1185">Reference proteome</keyword>
<organism evidence="3 4">
    <name type="scientific">Enterococcus devriesei</name>
    <dbReference type="NCBI Taxonomy" id="319970"/>
    <lineage>
        <taxon>Bacteria</taxon>
        <taxon>Bacillati</taxon>
        <taxon>Bacillota</taxon>
        <taxon>Bacilli</taxon>
        <taxon>Lactobacillales</taxon>
        <taxon>Enterococcaceae</taxon>
        <taxon>Enterococcus</taxon>
    </lineage>
</organism>
<comment type="caution">
    <text evidence="3">The sequence shown here is derived from an EMBL/GenBank/DDBJ whole genome shotgun (WGS) entry which is preliminary data.</text>
</comment>
<keyword evidence="2" id="KW-0732">Signal</keyword>
<dbReference type="EMBL" id="JXKM01000004">
    <property type="protein sequence ID" value="OJG35974.1"/>
    <property type="molecule type" value="Genomic_DNA"/>
</dbReference>
<dbReference type="RefSeq" id="WP_071861937.1">
    <property type="nucleotide sequence ID" value="NZ_JBHLVS010000013.1"/>
</dbReference>
<evidence type="ECO:0000313" key="3">
    <source>
        <dbReference type="EMBL" id="OJG35974.1"/>
    </source>
</evidence>
<gene>
    <name evidence="3" type="ORF">RV00_GL002118</name>
</gene>
<feature type="compositionally biased region" description="Polar residues" evidence="1">
    <location>
        <begin position="46"/>
        <end position="61"/>
    </location>
</feature>
<feature type="compositionally biased region" description="Basic and acidic residues" evidence="1">
    <location>
        <begin position="82"/>
        <end position="94"/>
    </location>
</feature>
<dbReference type="Proteomes" id="UP000183700">
    <property type="component" value="Unassembled WGS sequence"/>
</dbReference>
<evidence type="ECO:0000256" key="1">
    <source>
        <dbReference type="SAM" id="MobiDB-lite"/>
    </source>
</evidence>